<dbReference type="InterPro" id="IPR001841">
    <property type="entry name" value="Znf_RING"/>
</dbReference>
<organism evidence="8">
    <name type="scientific">Sesamum radiatum</name>
    <name type="common">Black benniseed</name>
    <dbReference type="NCBI Taxonomy" id="300843"/>
    <lineage>
        <taxon>Eukaryota</taxon>
        <taxon>Viridiplantae</taxon>
        <taxon>Streptophyta</taxon>
        <taxon>Embryophyta</taxon>
        <taxon>Tracheophyta</taxon>
        <taxon>Spermatophyta</taxon>
        <taxon>Magnoliopsida</taxon>
        <taxon>eudicotyledons</taxon>
        <taxon>Gunneridae</taxon>
        <taxon>Pentapetalae</taxon>
        <taxon>asterids</taxon>
        <taxon>lamiids</taxon>
        <taxon>Lamiales</taxon>
        <taxon>Pedaliaceae</taxon>
        <taxon>Sesamum</taxon>
    </lineage>
</organism>
<keyword evidence="3" id="KW-0479">Metal-binding</keyword>
<dbReference type="SUPFAM" id="SSF57850">
    <property type="entry name" value="RING/U-box"/>
    <property type="match status" value="1"/>
</dbReference>
<reference evidence="8" key="2">
    <citation type="journal article" date="2024" name="Plant">
        <title>Genomic evolution and insights into agronomic trait innovations of Sesamum species.</title>
        <authorList>
            <person name="Miao H."/>
            <person name="Wang L."/>
            <person name="Qu L."/>
            <person name="Liu H."/>
            <person name="Sun Y."/>
            <person name="Le M."/>
            <person name="Wang Q."/>
            <person name="Wei S."/>
            <person name="Zheng Y."/>
            <person name="Lin W."/>
            <person name="Duan Y."/>
            <person name="Cao H."/>
            <person name="Xiong S."/>
            <person name="Wang X."/>
            <person name="Wei L."/>
            <person name="Li C."/>
            <person name="Ma Q."/>
            <person name="Ju M."/>
            <person name="Zhao R."/>
            <person name="Li G."/>
            <person name="Mu C."/>
            <person name="Tian Q."/>
            <person name="Mei H."/>
            <person name="Zhang T."/>
            <person name="Gao T."/>
            <person name="Zhang H."/>
        </authorList>
    </citation>
    <scope>NUCLEOTIDE SEQUENCE</scope>
    <source>
        <strain evidence="8">G02</strain>
    </source>
</reference>
<comment type="caution">
    <text evidence="8">The sequence shown here is derived from an EMBL/GenBank/DDBJ whole genome shotgun (WGS) entry which is preliminary data.</text>
</comment>
<reference evidence="8" key="1">
    <citation type="submission" date="2020-06" db="EMBL/GenBank/DDBJ databases">
        <authorList>
            <person name="Li T."/>
            <person name="Hu X."/>
            <person name="Zhang T."/>
            <person name="Song X."/>
            <person name="Zhang H."/>
            <person name="Dai N."/>
            <person name="Sheng W."/>
            <person name="Hou X."/>
            <person name="Wei L."/>
        </authorList>
    </citation>
    <scope>NUCLEOTIDE SEQUENCE</scope>
    <source>
        <strain evidence="8">G02</strain>
        <tissue evidence="8">Leaf</tissue>
    </source>
</reference>
<accession>A0AAW2MX62</accession>
<sequence>MAPPAWLPPLNSHQHSFINVEIDESQTLRSFGDLRFLILLHVSVDFYSENDEYMKLVFLGYSITHSRPINAKDPESLEESLSDLIFDEDLIPFPLRCSFWTERRLHGTHSPLLLLPSEDELFGKIFDFLRLVHKKQKNHDMMTVVRLEIQKNVMVPVEEFASWVSWYDEQKRIDPTFESEYSKAIRRPRDMSEVYQEAESLMARRPAKIVDGELQIVAVNCGKDDDGASMMAEESCSICLEEFSDWGRGTRLPCSHMFHENCIIRWLRGNHVCPLCRFELPIDE</sequence>
<evidence type="ECO:0000256" key="6">
    <source>
        <dbReference type="PROSITE-ProRule" id="PRU00175"/>
    </source>
</evidence>
<feature type="domain" description="RING-type" evidence="7">
    <location>
        <begin position="236"/>
        <end position="277"/>
    </location>
</feature>
<dbReference type="PROSITE" id="PS50089">
    <property type="entry name" value="ZF_RING_2"/>
    <property type="match status" value="1"/>
</dbReference>
<dbReference type="EMBL" id="JACGWJ010000021">
    <property type="protein sequence ID" value="KAL0336074.1"/>
    <property type="molecule type" value="Genomic_DNA"/>
</dbReference>
<evidence type="ECO:0000259" key="7">
    <source>
        <dbReference type="PROSITE" id="PS50089"/>
    </source>
</evidence>
<dbReference type="PANTHER" id="PTHR15710:SF243">
    <property type="entry name" value="E3 UBIQUITIN-PROTEIN LIGASE PRAJA-2 ISOFORM X1"/>
    <property type="match status" value="1"/>
</dbReference>
<keyword evidence="5" id="KW-0862">Zinc</keyword>
<evidence type="ECO:0000256" key="1">
    <source>
        <dbReference type="ARBA" id="ARBA00000900"/>
    </source>
</evidence>
<evidence type="ECO:0000256" key="2">
    <source>
        <dbReference type="ARBA" id="ARBA00012483"/>
    </source>
</evidence>
<proteinExistence type="predicted"/>
<dbReference type="Gene3D" id="3.30.40.10">
    <property type="entry name" value="Zinc/RING finger domain, C3HC4 (zinc finger)"/>
    <property type="match status" value="1"/>
</dbReference>
<evidence type="ECO:0000313" key="8">
    <source>
        <dbReference type="EMBL" id="KAL0336074.1"/>
    </source>
</evidence>
<dbReference type="GO" id="GO:0008270">
    <property type="term" value="F:zinc ion binding"/>
    <property type="evidence" value="ECO:0007669"/>
    <property type="project" value="UniProtKB-KW"/>
</dbReference>
<dbReference type="SMART" id="SM00184">
    <property type="entry name" value="RING"/>
    <property type="match status" value="1"/>
</dbReference>
<keyword evidence="4 6" id="KW-0863">Zinc-finger</keyword>
<evidence type="ECO:0000256" key="3">
    <source>
        <dbReference type="ARBA" id="ARBA00022723"/>
    </source>
</evidence>
<dbReference type="PANTHER" id="PTHR15710">
    <property type="entry name" value="E3 UBIQUITIN-PROTEIN LIGASE PRAJA"/>
    <property type="match status" value="1"/>
</dbReference>
<dbReference type="InterPro" id="IPR013083">
    <property type="entry name" value="Znf_RING/FYVE/PHD"/>
</dbReference>
<dbReference type="Pfam" id="PF13639">
    <property type="entry name" value="zf-RING_2"/>
    <property type="match status" value="1"/>
</dbReference>
<dbReference type="EC" id="2.3.2.27" evidence="2"/>
<dbReference type="GO" id="GO:0005737">
    <property type="term" value="C:cytoplasm"/>
    <property type="evidence" value="ECO:0007669"/>
    <property type="project" value="TreeGrafter"/>
</dbReference>
<evidence type="ECO:0000256" key="5">
    <source>
        <dbReference type="ARBA" id="ARBA00022833"/>
    </source>
</evidence>
<comment type="catalytic activity">
    <reaction evidence="1">
        <text>S-ubiquitinyl-[E2 ubiquitin-conjugating enzyme]-L-cysteine + [acceptor protein]-L-lysine = [E2 ubiquitin-conjugating enzyme]-L-cysteine + N(6)-ubiquitinyl-[acceptor protein]-L-lysine.</text>
        <dbReference type="EC" id="2.3.2.27"/>
    </reaction>
</comment>
<dbReference type="AlphaFoldDB" id="A0AAW2MX62"/>
<evidence type="ECO:0000256" key="4">
    <source>
        <dbReference type="ARBA" id="ARBA00022771"/>
    </source>
</evidence>
<protein>
    <recommendedName>
        <fullName evidence="2">RING-type E3 ubiquitin transferase</fullName>
        <ecNumber evidence="2">2.3.2.27</ecNumber>
    </recommendedName>
</protein>
<dbReference type="GO" id="GO:0061630">
    <property type="term" value="F:ubiquitin protein ligase activity"/>
    <property type="evidence" value="ECO:0007669"/>
    <property type="project" value="UniProtKB-EC"/>
</dbReference>
<name>A0AAW2MX62_SESRA</name>
<dbReference type="GO" id="GO:0016567">
    <property type="term" value="P:protein ubiquitination"/>
    <property type="evidence" value="ECO:0007669"/>
    <property type="project" value="TreeGrafter"/>
</dbReference>
<gene>
    <name evidence="8" type="ORF">Sradi_4819300</name>
</gene>